<dbReference type="EMBL" id="MTKT01004810">
    <property type="protein sequence ID" value="OWM70203.1"/>
    <property type="molecule type" value="Genomic_DNA"/>
</dbReference>
<name>A0A218WCE8_PUNGR</name>
<dbReference type="Proteomes" id="UP000197138">
    <property type="component" value="Unassembled WGS sequence"/>
</dbReference>
<comment type="caution">
    <text evidence="1">The sequence shown here is derived from an EMBL/GenBank/DDBJ whole genome shotgun (WGS) entry which is preliminary data.</text>
</comment>
<accession>A0A218WCE8</accession>
<sequence length="84" mass="9256">MFLGIAIMQKSLGEIVPNQLGWIKLLRLHLRNGNLSFGPDQNWMGRTKTLDGACNPRPAGAGGIIRDDRANLISDFVHNIVFAL</sequence>
<dbReference type="AlphaFoldDB" id="A0A218WCE8"/>
<protein>
    <submittedName>
        <fullName evidence="1">Uncharacterized protein</fullName>
    </submittedName>
</protein>
<evidence type="ECO:0000313" key="2">
    <source>
        <dbReference type="Proteomes" id="UP000197138"/>
    </source>
</evidence>
<reference evidence="2" key="1">
    <citation type="journal article" date="2017" name="Plant J.">
        <title>The pomegranate (Punica granatum L.) genome and the genomics of punicalagin biosynthesis.</title>
        <authorList>
            <person name="Qin G."/>
            <person name="Xu C."/>
            <person name="Ming R."/>
            <person name="Tang H."/>
            <person name="Guyot R."/>
            <person name="Kramer E.M."/>
            <person name="Hu Y."/>
            <person name="Yi X."/>
            <person name="Qi Y."/>
            <person name="Xu X."/>
            <person name="Gao Z."/>
            <person name="Pan H."/>
            <person name="Jian J."/>
            <person name="Tian Y."/>
            <person name="Yue Z."/>
            <person name="Xu Y."/>
        </authorList>
    </citation>
    <scope>NUCLEOTIDE SEQUENCE [LARGE SCALE GENOMIC DNA]</scope>
    <source>
        <strain evidence="2">cv. Dabenzi</strain>
    </source>
</reference>
<evidence type="ECO:0000313" key="1">
    <source>
        <dbReference type="EMBL" id="OWM70203.1"/>
    </source>
</evidence>
<gene>
    <name evidence="1" type="ORF">CDL15_Pgr026053</name>
</gene>
<proteinExistence type="predicted"/>
<organism evidence="1 2">
    <name type="scientific">Punica granatum</name>
    <name type="common">Pomegranate</name>
    <dbReference type="NCBI Taxonomy" id="22663"/>
    <lineage>
        <taxon>Eukaryota</taxon>
        <taxon>Viridiplantae</taxon>
        <taxon>Streptophyta</taxon>
        <taxon>Embryophyta</taxon>
        <taxon>Tracheophyta</taxon>
        <taxon>Spermatophyta</taxon>
        <taxon>Magnoliopsida</taxon>
        <taxon>eudicotyledons</taxon>
        <taxon>Gunneridae</taxon>
        <taxon>Pentapetalae</taxon>
        <taxon>rosids</taxon>
        <taxon>malvids</taxon>
        <taxon>Myrtales</taxon>
        <taxon>Lythraceae</taxon>
        <taxon>Punica</taxon>
    </lineage>
</organism>